<gene>
    <name evidence="3" type="ORF">GCM10011403_00340</name>
</gene>
<evidence type="ECO:0000313" key="4">
    <source>
        <dbReference type="Proteomes" id="UP000627715"/>
    </source>
</evidence>
<protein>
    <submittedName>
        <fullName evidence="3">Uncharacterized protein</fullName>
    </submittedName>
</protein>
<accession>A0A917GIH2</accession>
<dbReference type="AlphaFoldDB" id="A0A917GIH2"/>
<keyword evidence="2" id="KW-0732">Signal</keyword>
<feature type="chain" id="PRO_5036673261" evidence="2">
    <location>
        <begin position="21"/>
        <end position="109"/>
    </location>
</feature>
<feature type="signal peptide" evidence="2">
    <location>
        <begin position="1"/>
        <end position="20"/>
    </location>
</feature>
<proteinExistence type="predicted"/>
<evidence type="ECO:0000313" key="3">
    <source>
        <dbReference type="EMBL" id="GGG47153.1"/>
    </source>
</evidence>
<feature type="region of interest" description="Disordered" evidence="1">
    <location>
        <begin position="20"/>
        <end position="39"/>
    </location>
</feature>
<dbReference type="Proteomes" id="UP000627715">
    <property type="component" value="Unassembled WGS sequence"/>
</dbReference>
<dbReference type="EMBL" id="BMIY01000001">
    <property type="protein sequence ID" value="GGG47153.1"/>
    <property type="molecule type" value="Genomic_DNA"/>
</dbReference>
<evidence type="ECO:0000256" key="2">
    <source>
        <dbReference type="SAM" id="SignalP"/>
    </source>
</evidence>
<name>A0A917GIH2_9GAMM</name>
<organism evidence="3 4">
    <name type="scientific">Pseudohongiella nitratireducens</name>
    <dbReference type="NCBI Taxonomy" id="1768907"/>
    <lineage>
        <taxon>Bacteria</taxon>
        <taxon>Pseudomonadati</taxon>
        <taxon>Pseudomonadota</taxon>
        <taxon>Gammaproteobacteria</taxon>
        <taxon>Pseudomonadales</taxon>
        <taxon>Pseudohongiellaceae</taxon>
        <taxon>Pseudohongiella</taxon>
    </lineage>
</organism>
<dbReference type="RefSeq" id="WP_068810630.1">
    <property type="nucleotide sequence ID" value="NZ_BMIY01000001.1"/>
</dbReference>
<reference evidence="3" key="2">
    <citation type="submission" date="2020-09" db="EMBL/GenBank/DDBJ databases">
        <authorList>
            <person name="Sun Q."/>
            <person name="Zhou Y."/>
        </authorList>
    </citation>
    <scope>NUCLEOTIDE SEQUENCE</scope>
    <source>
        <strain evidence="3">CGMCC 1.15425</strain>
    </source>
</reference>
<comment type="caution">
    <text evidence="3">The sequence shown here is derived from an EMBL/GenBank/DDBJ whole genome shotgun (WGS) entry which is preliminary data.</text>
</comment>
<evidence type="ECO:0000256" key="1">
    <source>
        <dbReference type="SAM" id="MobiDB-lite"/>
    </source>
</evidence>
<sequence>MKLSTVFGATALVLAVPVFAQDSEEREAGESGNSRHCSMMQDGMMNMMNEEQKTAMQEHMQGMKTTMEEIRQEENPERRAELMQVHMESMQHGMDMMQKMMDGMMRDDN</sequence>
<keyword evidence="4" id="KW-1185">Reference proteome</keyword>
<dbReference type="OrthoDB" id="9922872at2"/>
<reference evidence="3" key="1">
    <citation type="journal article" date="2014" name="Int. J. Syst. Evol. Microbiol.">
        <title>Complete genome sequence of Corynebacterium casei LMG S-19264T (=DSM 44701T), isolated from a smear-ripened cheese.</title>
        <authorList>
            <consortium name="US DOE Joint Genome Institute (JGI-PGF)"/>
            <person name="Walter F."/>
            <person name="Albersmeier A."/>
            <person name="Kalinowski J."/>
            <person name="Ruckert C."/>
        </authorList>
    </citation>
    <scope>NUCLEOTIDE SEQUENCE</scope>
    <source>
        <strain evidence="3">CGMCC 1.15425</strain>
    </source>
</reference>